<keyword evidence="10" id="KW-1185">Reference proteome</keyword>
<protein>
    <recommendedName>
        <fullName evidence="6">3'-5' exonuclease</fullName>
    </recommendedName>
    <alternativeName>
        <fullName evidence="7">Werner Syndrome-like exonuclease</fullName>
    </alternativeName>
</protein>
<dbReference type="GO" id="GO:0003676">
    <property type="term" value="F:nucleic acid binding"/>
    <property type="evidence" value="ECO:0007669"/>
    <property type="project" value="InterPro"/>
</dbReference>
<dbReference type="Proteomes" id="UP000199053">
    <property type="component" value="Unassembled WGS sequence"/>
</dbReference>
<keyword evidence="4 9" id="KW-0269">Exonuclease</keyword>
<reference evidence="10" key="1">
    <citation type="submission" date="2016-10" db="EMBL/GenBank/DDBJ databases">
        <authorList>
            <person name="Varghese N."/>
            <person name="Submissions S."/>
        </authorList>
    </citation>
    <scope>NUCLEOTIDE SEQUENCE [LARGE SCALE GENOMIC DNA]</scope>
    <source>
        <strain evidence="10">DSM 16995</strain>
    </source>
</reference>
<evidence type="ECO:0000256" key="7">
    <source>
        <dbReference type="ARBA" id="ARBA00042761"/>
    </source>
</evidence>
<dbReference type="InterPro" id="IPR012337">
    <property type="entry name" value="RNaseH-like_sf"/>
</dbReference>
<evidence type="ECO:0000256" key="6">
    <source>
        <dbReference type="ARBA" id="ARBA00040531"/>
    </source>
</evidence>
<dbReference type="EMBL" id="FNGA01000001">
    <property type="protein sequence ID" value="SDK42470.1"/>
    <property type="molecule type" value="Genomic_DNA"/>
</dbReference>
<dbReference type="AlphaFoldDB" id="A0A1G9BT24"/>
<gene>
    <name evidence="9" type="ORF">SAMN05660337_0406</name>
</gene>
<dbReference type="GO" id="GO:0006139">
    <property type="term" value="P:nucleobase-containing compound metabolic process"/>
    <property type="evidence" value="ECO:0007669"/>
    <property type="project" value="InterPro"/>
</dbReference>
<dbReference type="STRING" id="246191.SAMN05660337_0406"/>
<dbReference type="PANTHER" id="PTHR13620:SF109">
    <property type="entry name" value="3'-5' EXONUCLEASE"/>
    <property type="match status" value="1"/>
</dbReference>
<dbReference type="GO" id="GO:0008408">
    <property type="term" value="F:3'-5' exonuclease activity"/>
    <property type="evidence" value="ECO:0007669"/>
    <property type="project" value="InterPro"/>
</dbReference>
<accession>A0A1G9BT24</accession>
<sequence>MQLPEKYKKKFTKEEINELPLRQYEGPIKLIDCEENIPEIIAEISESGLLGFDTETRPVFRKGLSYPPSLIQLATANCVYLLHLNHIPLSIEIKKLLSSANIIKTGVAVINDVKELKQVSHFEAKGFVDLGDLARSLEMQTNGLRNLAANLLGFRISKGVQCSNWGRKDLSPQQITYAATDAWVSREIYLKFQEMGAL</sequence>
<evidence type="ECO:0000313" key="10">
    <source>
        <dbReference type="Proteomes" id="UP000199053"/>
    </source>
</evidence>
<dbReference type="SMART" id="SM00474">
    <property type="entry name" value="35EXOc"/>
    <property type="match status" value="1"/>
</dbReference>
<dbReference type="Pfam" id="PF01612">
    <property type="entry name" value="DNA_pol_A_exo1"/>
    <property type="match status" value="1"/>
</dbReference>
<dbReference type="InterPro" id="IPR002562">
    <property type="entry name" value="3'-5'_exonuclease_dom"/>
</dbReference>
<keyword evidence="2" id="KW-0479">Metal-binding</keyword>
<name>A0A1G9BT24_9BACT</name>
<keyword evidence="1" id="KW-0540">Nuclease</keyword>
<dbReference type="OrthoDB" id="9793333at2"/>
<evidence type="ECO:0000256" key="3">
    <source>
        <dbReference type="ARBA" id="ARBA00022801"/>
    </source>
</evidence>
<evidence type="ECO:0000256" key="4">
    <source>
        <dbReference type="ARBA" id="ARBA00022839"/>
    </source>
</evidence>
<dbReference type="SUPFAM" id="SSF53098">
    <property type="entry name" value="Ribonuclease H-like"/>
    <property type="match status" value="1"/>
</dbReference>
<dbReference type="CDD" id="cd06141">
    <property type="entry name" value="WRN_exo"/>
    <property type="match status" value="1"/>
</dbReference>
<organism evidence="9 10">
    <name type="scientific">Maridesulfovibrio ferrireducens</name>
    <dbReference type="NCBI Taxonomy" id="246191"/>
    <lineage>
        <taxon>Bacteria</taxon>
        <taxon>Pseudomonadati</taxon>
        <taxon>Thermodesulfobacteriota</taxon>
        <taxon>Desulfovibrionia</taxon>
        <taxon>Desulfovibrionales</taxon>
        <taxon>Desulfovibrionaceae</taxon>
        <taxon>Maridesulfovibrio</taxon>
    </lineage>
</organism>
<dbReference type="Gene3D" id="3.30.420.10">
    <property type="entry name" value="Ribonuclease H-like superfamily/Ribonuclease H"/>
    <property type="match status" value="1"/>
</dbReference>
<evidence type="ECO:0000256" key="2">
    <source>
        <dbReference type="ARBA" id="ARBA00022723"/>
    </source>
</evidence>
<dbReference type="GO" id="GO:0046872">
    <property type="term" value="F:metal ion binding"/>
    <property type="evidence" value="ECO:0007669"/>
    <property type="project" value="UniProtKB-KW"/>
</dbReference>
<proteinExistence type="predicted"/>
<dbReference type="RefSeq" id="WP_092157739.1">
    <property type="nucleotide sequence ID" value="NZ_FNGA01000001.1"/>
</dbReference>
<evidence type="ECO:0000256" key="5">
    <source>
        <dbReference type="ARBA" id="ARBA00022842"/>
    </source>
</evidence>
<evidence type="ECO:0000313" key="9">
    <source>
        <dbReference type="EMBL" id="SDK42470.1"/>
    </source>
</evidence>
<evidence type="ECO:0000259" key="8">
    <source>
        <dbReference type="SMART" id="SM00474"/>
    </source>
</evidence>
<dbReference type="InterPro" id="IPR051132">
    <property type="entry name" value="3-5_Exonuclease_domain"/>
</dbReference>
<keyword evidence="5" id="KW-0460">Magnesium</keyword>
<keyword evidence="3" id="KW-0378">Hydrolase</keyword>
<feature type="domain" description="3'-5' exonuclease" evidence="8">
    <location>
        <begin position="28"/>
        <end position="197"/>
    </location>
</feature>
<evidence type="ECO:0000256" key="1">
    <source>
        <dbReference type="ARBA" id="ARBA00022722"/>
    </source>
</evidence>
<dbReference type="InterPro" id="IPR036397">
    <property type="entry name" value="RNaseH_sf"/>
</dbReference>
<dbReference type="PANTHER" id="PTHR13620">
    <property type="entry name" value="3-5 EXONUCLEASE"/>
    <property type="match status" value="1"/>
</dbReference>